<evidence type="ECO:0000313" key="1">
    <source>
        <dbReference type="EMBL" id="KAG2836143.1"/>
    </source>
</evidence>
<dbReference type="Proteomes" id="UP000735874">
    <property type="component" value="Unassembled WGS sequence"/>
</dbReference>
<dbReference type="EMBL" id="RCMI01001169">
    <property type="protein sequence ID" value="KAG2889349.1"/>
    <property type="molecule type" value="Genomic_DNA"/>
</dbReference>
<gene>
    <name evidence="1" type="ORF">PC113_g20086</name>
    <name evidence="2" type="ORF">PC115_g19782</name>
    <name evidence="3" type="ORF">PC118_g19974</name>
</gene>
<accession>A0A8T1EZU3</accession>
<evidence type="ECO:0000313" key="3">
    <source>
        <dbReference type="EMBL" id="KAG2965040.1"/>
    </source>
</evidence>
<organism evidence="3 4">
    <name type="scientific">Phytophthora cactorum</name>
    <dbReference type="NCBI Taxonomy" id="29920"/>
    <lineage>
        <taxon>Eukaryota</taxon>
        <taxon>Sar</taxon>
        <taxon>Stramenopiles</taxon>
        <taxon>Oomycota</taxon>
        <taxon>Peronosporomycetes</taxon>
        <taxon>Peronosporales</taxon>
        <taxon>Peronosporaceae</taxon>
        <taxon>Phytophthora</taxon>
    </lineage>
</organism>
<proteinExistence type="predicted"/>
<protein>
    <submittedName>
        <fullName evidence="3">Uncharacterized protein</fullName>
    </submittedName>
</protein>
<comment type="caution">
    <text evidence="3">The sequence shown here is derived from an EMBL/GenBank/DDBJ whole genome shotgun (WGS) entry which is preliminary data.</text>
</comment>
<evidence type="ECO:0000313" key="2">
    <source>
        <dbReference type="EMBL" id="KAG2889349.1"/>
    </source>
</evidence>
<dbReference type="EMBL" id="RCMG01001106">
    <property type="protein sequence ID" value="KAG2836143.1"/>
    <property type="molecule type" value="Genomic_DNA"/>
</dbReference>
<name>A0A8T1EZU3_9STRA</name>
<dbReference type="Proteomes" id="UP000697107">
    <property type="component" value="Unassembled WGS sequence"/>
</dbReference>
<dbReference type="Proteomes" id="UP000774804">
    <property type="component" value="Unassembled WGS sequence"/>
</dbReference>
<reference evidence="3" key="1">
    <citation type="submission" date="2018-10" db="EMBL/GenBank/DDBJ databases">
        <title>Effector identification in a new, highly contiguous assembly of the strawberry crown rot pathogen Phytophthora cactorum.</title>
        <authorList>
            <person name="Armitage A.D."/>
            <person name="Nellist C.F."/>
            <person name="Bates H."/>
            <person name="Vickerstaff R.J."/>
            <person name="Harrison R.J."/>
        </authorList>
    </citation>
    <scope>NUCLEOTIDE SEQUENCE</scope>
    <source>
        <strain evidence="1">15-7</strain>
        <strain evidence="2">4032</strain>
        <strain evidence="3">P415</strain>
    </source>
</reference>
<dbReference type="EMBL" id="RCML01001148">
    <property type="protein sequence ID" value="KAG2965040.1"/>
    <property type="molecule type" value="Genomic_DNA"/>
</dbReference>
<dbReference type="AlphaFoldDB" id="A0A8T1EZU3"/>
<sequence length="88" mass="10234">MNAKIVSIKTTCDEGLVRLWCHLCWRLSRYDDTDERIVTEIDKIISSVKTNSVPSRNACMVISESDVSERVIQYFKLSRDIIDDHGWQ</sequence>
<evidence type="ECO:0000313" key="4">
    <source>
        <dbReference type="Proteomes" id="UP000697107"/>
    </source>
</evidence>